<evidence type="ECO:0000313" key="2">
    <source>
        <dbReference type="Proteomes" id="UP000003866"/>
    </source>
</evidence>
<dbReference type="EMBL" id="AFAA02000039">
    <property type="protein sequence ID" value="EII31670.1"/>
    <property type="molecule type" value="Genomic_DNA"/>
</dbReference>
<accession>A0AAN3UYZ9</accession>
<reference evidence="1 2" key="1">
    <citation type="submission" date="2011-12" db="EMBL/GenBank/DDBJ databases">
        <authorList>
            <person name="Brinkac L."/>
            <person name="Radune D."/>
            <person name="Sanka R."/>
            <person name="Selengut J."/>
            <person name="DebRoy C."/>
            <person name="Feng P."/>
            <person name="Fratamico P.M."/>
            <person name="Kapur V."/>
            <person name="Kariyawasam S."/>
            <person name="Losada L."/>
            <person name="Nierman W.C."/>
            <person name="Nelson K."/>
        </authorList>
    </citation>
    <scope>NUCLEOTIDE SEQUENCE [LARGE SCALE GENOMIC DNA]</scope>
    <source>
        <strain evidence="1 2">4.0967</strain>
    </source>
</reference>
<evidence type="ECO:0000313" key="1">
    <source>
        <dbReference type="EMBL" id="EII31670.1"/>
    </source>
</evidence>
<organism evidence="1 2">
    <name type="scientific">Escherichia coli 4.0967</name>
    <dbReference type="NCBI Taxonomy" id="869687"/>
    <lineage>
        <taxon>Bacteria</taxon>
        <taxon>Pseudomonadati</taxon>
        <taxon>Pseudomonadota</taxon>
        <taxon>Gammaproteobacteria</taxon>
        <taxon>Enterobacterales</taxon>
        <taxon>Enterobacteriaceae</taxon>
        <taxon>Escherichia</taxon>
    </lineage>
</organism>
<gene>
    <name evidence="1" type="ORF">EC40967_D0095</name>
</gene>
<protein>
    <submittedName>
        <fullName evidence="1">Uncharacterized protein</fullName>
    </submittedName>
</protein>
<sequence>MLCFFPCSRASHQRQKRSLRLFTDPDSLPESCKYAVNRII</sequence>
<proteinExistence type="predicted"/>
<dbReference type="Proteomes" id="UP000003866">
    <property type="component" value="Unassembled WGS sequence"/>
</dbReference>
<comment type="caution">
    <text evidence="1">The sequence shown here is derived from an EMBL/GenBank/DDBJ whole genome shotgun (WGS) entry which is preliminary data.</text>
</comment>
<dbReference type="AlphaFoldDB" id="A0AAN3UYZ9"/>
<name>A0AAN3UYZ9_ECOLX</name>